<proteinExistence type="predicted"/>
<accession>A0ABW2HQX5</accession>
<reference evidence="3" key="1">
    <citation type="journal article" date="2019" name="Int. J. Syst. Evol. Microbiol.">
        <title>The Global Catalogue of Microorganisms (GCM) 10K type strain sequencing project: providing services to taxonomists for standard genome sequencing and annotation.</title>
        <authorList>
            <consortium name="The Broad Institute Genomics Platform"/>
            <consortium name="The Broad Institute Genome Sequencing Center for Infectious Disease"/>
            <person name="Wu L."/>
            <person name="Ma J."/>
        </authorList>
    </citation>
    <scope>NUCLEOTIDE SEQUENCE [LARGE SCALE GENOMIC DNA]</scope>
    <source>
        <strain evidence="3">XZYJT-10</strain>
    </source>
</reference>
<keyword evidence="1" id="KW-0732">Signal</keyword>
<keyword evidence="3" id="KW-1185">Reference proteome</keyword>
<name>A0ABW2HQX5_9ACTN</name>
<dbReference type="SUPFAM" id="SSF49899">
    <property type="entry name" value="Concanavalin A-like lectins/glucanases"/>
    <property type="match status" value="1"/>
</dbReference>
<organism evidence="2 3">
    <name type="scientific">Paractinoplanes rhizophilus</name>
    <dbReference type="NCBI Taxonomy" id="1416877"/>
    <lineage>
        <taxon>Bacteria</taxon>
        <taxon>Bacillati</taxon>
        <taxon>Actinomycetota</taxon>
        <taxon>Actinomycetes</taxon>
        <taxon>Micromonosporales</taxon>
        <taxon>Micromonosporaceae</taxon>
        <taxon>Paractinoplanes</taxon>
    </lineage>
</organism>
<dbReference type="InterPro" id="IPR013320">
    <property type="entry name" value="ConA-like_dom_sf"/>
</dbReference>
<feature type="signal peptide" evidence="1">
    <location>
        <begin position="1"/>
        <end position="23"/>
    </location>
</feature>
<evidence type="ECO:0000256" key="1">
    <source>
        <dbReference type="SAM" id="SignalP"/>
    </source>
</evidence>
<gene>
    <name evidence="2" type="ORF">ACFQS1_09280</name>
</gene>
<evidence type="ECO:0000313" key="2">
    <source>
        <dbReference type="EMBL" id="MFC7274169.1"/>
    </source>
</evidence>
<comment type="caution">
    <text evidence="2">The sequence shown here is derived from an EMBL/GenBank/DDBJ whole genome shotgun (WGS) entry which is preliminary data.</text>
</comment>
<dbReference type="Pfam" id="PF13385">
    <property type="entry name" value="Laminin_G_3"/>
    <property type="match status" value="1"/>
</dbReference>
<dbReference type="Gene3D" id="2.60.120.200">
    <property type="match status" value="1"/>
</dbReference>
<dbReference type="EMBL" id="JBHTBJ010000005">
    <property type="protein sequence ID" value="MFC7274169.1"/>
    <property type="molecule type" value="Genomic_DNA"/>
</dbReference>
<feature type="chain" id="PRO_5045889646" evidence="1">
    <location>
        <begin position="24"/>
        <end position="236"/>
    </location>
</feature>
<evidence type="ECO:0000313" key="3">
    <source>
        <dbReference type="Proteomes" id="UP001596548"/>
    </source>
</evidence>
<protein>
    <submittedName>
        <fullName evidence="2">LamG-like jellyroll fold domain-containing protein</fullName>
    </submittedName>
</protein>
<dbReference type="RefSeq" id="WP_378965826.1">
    <property type="nucleotide sequence ID" value="NZ_JBHTBJ010000005.1"/>
</dbReference>
<dbReference type="Proteomes" id="UP001596548">
    <property type="component" value="Unassembled WGS sequence"/>
</dbReference>
<sequence length="236" mass="25131">MRRAILFAVALAFAGVIGPSARASTRPDYVVFYNFDGQAPLADATGHGHDLTPVSRHGGSYATVARGDGRALLFPEPCHDEPCPRIALRAVPADDLNPGRRPIRWGASVRLAADETTKGENVVQKGYSAANSQYKLQIDGAEGRPSCVLVDDDEPTIHLALSSVSVADGRWHQLECRRSGTDLAILVDGARRGGVTVPAGLSVRNRIPLSVGGKGSFHNNDQFQGALDEVWVSIGQ</sequence>